<organism evidence="2 3">
    <name type="scientific">Papilio machaon</name>
    <name type="common">Old World swallowtail butterfly</name>
    <dbReference type="NCBI Taxonomy" id="76193"/>
    <lineage>
        <taxon>Eukaryota</taxon>
        <taxon>Metazoa</taxon>
        <taxon>Ecdysozoa</taxon>
        <taxon>Arthropoda</taxon>
        <taxon>Hexapoda</taxon>
        <taxon>Insecta</taxon>
        <taxon>Pterygota</taxon>
        <taxon>Neoptera</taxon>
        <taxon>Endopterygota</taxon>
        <taxon>Lepidoptera</taxon>
        <taxon>Glossata</taxon>
        <taxon>Ditrysia</taxon>
        <taxon>Papilionoidea</taxon>
        <taxon>Papilionidae</taxon>
        <taxon>Papilioninae</taxon>
        <taxon>Papilio</taxon>
    </lineage>
</organism>
<dbReference type="InParanoid" id="A0A194QP64"/>
<evidence type="ECO:0000256" key="1">
    <source>
        <dbReference type="SAM" id="MobiDB-lite"/>
    </source>
</evidence>
<reference evidence="2 3" key="1">
    <citation type="journal article" date="2015" name="Nat. Commun.">
        <title>Outbred genome sequencing and CRISPR/Cas9 gene editing in butterflies.</title>
        <authorList>
            <person name="Li X."/>
            <person name="Fan D."/>
            <person name="Zhang W."/>
            <person name="Liu G."/>
            <person name="Zhang L."/>
            <person name="Zhao L."/>
            <person name="Fang X."/>
            <person name="Chen L."/>
            <person name="Dong Y."/>
            <person name="Chen Y."/>
            <person name="Ding Y."/>
            <person name="Zhao R."/>
            <person name="Feng M."/>
            <person name="Zhu Y."/>
            <person name="Feng Y."/>
            <person name="Jiang X."/>
            <person name="Zhu D."/>
            <person name="Xiang H."/>
            <person name="Feng X."/>
            <person name="Li S."/>
            <person name="Wang J."/>
            <person name="Zhang G."/>
            <person name="Kronforst M.R."/>
            <person name="Wang W."/>
        </authorList>
    </citation>
    <scope>NUCLEOTIDE SEQUENCE [LARGE SCALE GENOMIC DNA]</scope>
    <source>
        <strain evidence="2">Ya'a_city_454_Pm</strain>
        <tissue evidence="2">Whole body</tissue>
    </source>
</reference>
<feature type="compositionally biased region" description="Polar residues" evidence="1">
    <location>
        <begin position="1"/>
        <end position="10"/>
    </location>
</feature>
<keyword evidence="3" id="KW-1185">Reference proteome</keyword>
<dbReference type="Proteomes" id="UP000053240">
    <property type="component" value="Unassembled WGS sequence"/>
</dbReference>
<feature type="region of interest" description="Disordered" evidence="1">
    <location>
        <begin position="1"/>
        <end position="20"/>
    </location>
</feature>
<accession>A0A194QP64</accession>
<sequence length="67" mass="7370">MVATASGSKQNEGKGRGGWRCEIPYGRATSRSFALALAYTRALKGKKGFLRKEQTVSLVTSLLRDHR</sequence>
<dbReference type="EMBL" id="KQ461195">
    <property type="protein sequence ID" value="KPJ06765.1"/>
    <property type="molecule type" value="Genomic_DNA"/>
</dbReference>
<gene>
    <name evidence="2" type="ORF">RR48_11812</name>
</gene>
<proteinExistence type="predicted"/>
<dbReference type="AlphaFoldDB" id="A0A194QP64"/>
<protein>
    <submittedName>
        <fullName evidence="2">Uncharacterized protein</fullName>
    </submittedName>
</protein>
<name>A0A194QP64_PAPMA</name>
<evidence type="ECO:0000313" key="3">
    <source>
        <dbReference type="Proteomes" id="UP000053240"/>
    </source>
</evidence>
<evidence type="ECO:0000313" key="2">
    <source>
        <dbReference type="EMBL" id="KPJ06765.1"/>
    </source>
</evidence>